<name>A0A1W0E967_9MICR</name>
<dbReference type="InterPro" id="IPR045056">
    <property type="entry name" value="Nop56/Nop58"/>
</dbReference>
<dbReference type="Pfam" id="PF01798">
    <property type="entry name" value="Nop"/>
    <property type="match status" value="1"/>
</dbReference>
<proteinExistence type="predicted"/>
<keyword evidence="4" id="KW-1185">Reference proteome</keyword>
<keyword evidence="1" id="KW-0175">Coiled coil</keyword>
<protein>
    <submittedName>
        <fullName evidence="3">Nop56</fullName>
    </submittedName>
</protein>
<dbReference type="GO" id="GO:0032040">
    <property type="term" value="C:small-subunit processome"/>
    <property type="evidence" value="ECO:0007669"/>
    <property type="project" value="InterPro"/>
</dbReference>
<evidence type="ECO:0000259" key="2">
    <source>
        <dbReference type="PROSITE" id="PS51358"/>
    </source>
</evidence>
<reference evidence="3 4" key="1">
    <citation type="journal article" date="2017" name="Environ. Microbiol.">
        <title>Decay of the glycolytic pathway and adaptation to intranuclear parasitism within Enterocytozoonidae microsporidia.</title>
        <authorList>
            <person name="Wiredu Boakye D."/>
            <person name="Jaroenlak P."/>
            <person name="Prachumwat A."/>
            <person name="Williams T.A."/>
            <person name="Bateman K.S."/>
            <person name="Itsathitphaisarn O."/>
            <person name="Sritunyalucksana K."/>
            <person name="Paszkiewicz K.H."/>
            <person name="Moore K.A."/>
            <person name="Stentiford G.D."/>
            <person name="Williams B.A."/>
        </authorList>
    </citation>
    <scope>NUCLEOTIDE SEQUENCE [LARGE SCALE GENOMIC DNA]</scope>
    <source>
        <strain evidence="3 4">TH1</strain>
    </source>
</reference>
<comment type="caution">
    <text evidence="3">The sequence shown here is derived from an EMBL/GenBank/DDBJ whole genome shotgun (WGS) entry which is preliminary data.</text>
</comment>
<evidence type="ECO:0000313" key="4">
    <source>
        <dbReference type="Proteomes" id="UP000192758"/>
    </source>
</evidence>
<dbReference type="Proteomes" id="UP000192758">
    <property type="component" value="Unassembled WGS sequence"/>
</dbReference>
<organism evidence="3 4">
    <name type="scientific">Ecytonucleospora hepatopenaei</name>
    <dbReference type="NCBI Taxonomy" id="646526"/>
    <lineage>
        <taxon>Eukaryota</taxon>
        <taxon>Fungi</taxon>
        <taxon>Fungi incertae sedis</taxon>
        <taxon>Microsporidia</taxon>
        <taxon>Enterocytozoonidae</taxon>
        <taxon>Ecytonucleospora</taxon>
    </lineage>
</organism>
<feature type="domain" description="Nop" evidence="2">
    <location>
        <begin position="257"/>
        <end position="387"/>
    </location>
</feature>
<accession>A0A1W0E967</accession>
<dbReference type="InterPro" id="IPR036070">
    <property type="entry name" value="Nop_dom_sf"/>
</dbReference>
<sequence length="405" mass="46692">MSNSNIHFLLFEHIDGLELFKIKNVEDFHKSNSKCSSKSYNDYMVLANSVEHVASYKIEDYKSIINACKKTEEKELSEYEEIVANFLKVNGVKILHCDKSLAKVCKALCIEYVKSMGVYRGIKANMDKIIKKETIYNKENTKDTHNKIRAAALEFSRNKIGAVKDDTYVVHVSYEIDQIEREMEELQKSLNSMTDLKYLEEDTKNNDEFFTERFYKIEENKNEQTINVTGTLVTLYNNKVDLYNKLTEHLTKKMKDIAPNTREIIGDRLLCKLMHRTGGILNYAMFPASTIQLLGSEKSLFNCLKNKGKTPKHGMIYTVVGRYIEDAKKAVGSDLEVDEKTIGKICRDLANKTSISAKIDCSSNENTNKYGVALRKEIQEKLERFFKEEKYESKKRTEDILIAVE</sequence>
<evidence type="ECO:0000313" key="3">
    <source>
        <dbReference type="EMBL" id="OQS55766.1"/>
    </source>
</evidence>
<dbReference type="Gene3D" id="1.10.246.90">
    <property type="entry name" value="Nop domain"/>
    <property type="match status" value="1"/>
</dbReference>
<dbReference type="SUPFAM" id="SSF89124">
    <property type="entry name" value="Nop domain"/>
    <property type="match status" value="1"/>
</dbReference>
<dbReference type="GO" id="GO:0031428">
    <property type="term" value="C:box C/D methylation guide snoRNP complex"/>
    <property type="evidence" value="ECO:0007669"/>
    <property type="project" value="InterPro"/>
</dbReference>
<dbReference type="VEuPathDB" id="MicrosporidiaDB:EHP00_483"/>
<gene>
    <name evidence="3" type="primary">nop56</name>
    <name evidence="3" type="ORF">EHP00_483</name>
</gene>
<dbReference type="STRING" id="646526.A0A1W0E967"/>
<feature type="coiled-coil region" evidence="1">
    <location>
        <begin position="169"/>
        <end position="196"/>
    </location>
</feature>
<dbReference type="OrthoDB" id="6780543at2759"/>
<dbReference type="PANTHER" id="PTHR10894:SF0">
    <property type="entry name" value="NUCLEOLAR PROTEIN 56"/>
    <property type="match status" value="1"/>
</dbReference>
<dbReference type="InterPro" id="IPR042239">
    <property type="entry name" value="Nop_C"/>
</dbReference>
<dbReference type="PANTHER" id="PTHR10894">
    <property type="entry name" value="NUCLEOLAR PROTEIN 5 NUCLEOLAR PROTEIN NOP5 NOP58"/>
    <property type="match status" value="1"/>
</dbReference>
<dbReference type="EMBL" id="MNPJ01000002">
    <property type="protein sequence ID" value="OQS55766.1"/>
    <property type="molecule type" value="Genomic_DNA"/>
</dbReference>
<dbReference type="GO" id="GO:0030515">
    <property type="term" value="F:snoRNA binding"/>
    <property type="evidence" value="ECO:0007669"/>
    <property type="project" value="InterPro"/>
</dbReference>
<evidence type="ECO:0000256" key="1">
    <source>
        <dbReference type="SAM" id="Coils"/>
    </source>
</evidence>
<dbReference type="InterPro" id="IPR002687">
    <property type="entry name" value="Nop_dom"/>
</dbReference>
<dbReference type="AlphaFoldDB" id="A0A1W0E967"/>
<dbReference type="PROSITE" id="PS51358">
    <property type="entry name" value="NOP"/>
    <property type="match status" value="1"/>
</dbReference>